<evidence type="ECO:0000259" key="2">
    <source>
        <dbReference type="PROSITE" id="PS51371"/>
    </source>
</evidence>
<keyword evidence="4" id="KW-1185">Reference proteome</keyword>
<evidence type="ECO:0000313" key="3">
    <source>
        <dbReference type="EMBL" id="MBO1266070.1"/>
    </source>
</evidence>
<dbReference type="Pfam" id="PF00571">
    <property type="entry name" value="CBS"/>
    <property type="match status" value="1"/>
</dbReference>
<proteinExistence type="predicted"/>
<name>A0A939KLV5_9CLOT</name>
<organism evidence="3 4">
    <name type="scientific">Proteiniclasticum aestuarii</name>
    <dbReference type="NCBI Taxonomy" id="2817862"/>
    <lineage>
        <taxon>Bacteria</taxon>
        <taxon>Bacillati</taxon>
        <taxon>Bacillota</taxon>
        <taxon>Clostridia</taxon>
        <taxon>Eubacteriales</taxon>
        <taxon>Clostridiaceae</taxon>
        <taxon>Proteiniclasticum</taxon>
    </lineage>
</organism>
<accession>A0A939KLV5</accession>
<dbReference type="Proteomes" id="UP000664218">
    <property type="component" value="Unassembled WGS sequence"/>
</dbReference>
<gene>
    <name evidence="3" type="ORF">J3A84_13615</name>
</gene>
<dbReference type="RefSeq" id="WP_207600592.1">
    <property type="nucleotide sequence ID" value="NZ_JAFNJU010000011.1"/>
</dbReference>
<dbReference type="InterPro" id="IPR046342">
    <property type="entry name" value="CBS_dom_sf"/>
</dbReference>
<reference evidence="3" key="1">
    <citation type="submission" date="2021-03" db="EMBL/GenBank/DDBJ databases">
        <title>Proteiniclasticum marinus sp. nov., isolated from tidal flat sediment.</title>
        <authorList>
            <person name="Namirimu T."/>
            <person name="Yang J.-A."/>
            <person name="Yang S.-H."/>
            <person name="Kim Y.-J."/>
            <person name="Kwon K.K."/>
        </authorList>
    </citation>
    <scope>NUCLEOTIDE SEQUENCE</scope>
    <source>
        <strain evidence="3">SCR006</strain>
    </source>
</reference>
<evidence type="ECO:0000313" key="4">
    <source>
        <dbReference type="Proteomes" id="UP000664218"/>
    </source>
</evidence>
<evidence type="ECO:0000256" key="1">
    <source>
        <dbReference type="PROSITE-ProRule" id="PRU00703"/>
    </source>
</evidence>
<dbReference type="AlphaFoldDB" id="A0A939KLV5"/>
<dbReference type="Gene3D" id="3.10.580.10">
    <property type="entry name" value="CBS-domain"/>
    <property type="match status" value="1"/>
</dbReference>
<feature type="domain" description="CBS" evidence="2">
    <location>
        <begin position="109"/>
        <end position="166"/>
    </location>
</feature>
<sequence length="244" mass="28591">MSEVRSNADRFISAYNQLDEYMRQNLGSDRRNTTYYHRVHGMAERSATFRKHKELLHSFGELRNAIVHDFGRNGMQIIAEPHLEQVKIYEKILMEVMNPPNALDKLAVKTKDIYTLEPGYEVLKAMKIMARENYSYAPVLYNDQLVGVFSEESIFDYLKDHGSVDLTKGLIMKDVEEYTKLEAHRSEVFQFASRHETVADLEERLKKTRDQRRRMEVVFITEKGKPFEKLLGMVTIWDLASEMV</sequence>
<dbReference type="PROSITE" id="PS51371">
    <property type="entry name" value="CBS"/>
    <property type="match status" value="1"/>
</dbReference>
<dbReference type="EMBL" id="JAFNJU010000011">
    <property type="protein sequence ID" value="MBO1266070.1"/>
    <property type="molecule type" value="Genomic_DNA"/>
</dbReference>
<keyword evidence="1" id="KW-0129">CBS domain</keyword>
<comment type="caution">
    <text evidence="3">The sequence shown here is derived from an EMBL/GenBank/DDBJ whole genome shotgun (WGS) entry which is preliminary data.</text>
</comment>
<protein>
    <submittedName>
        <fullName evidence="3">CBS domain-containing protein</fullName>
    </submittedName>
</protein>
<dbReference type="SUPFAM" id="SSF54631">
    <property type="entry name" value="CBS-domain pair"/>
    <property type="match status" value="1"/>
</dbReference>
<dbReference type="InterPro" id="IPR000644">
    <property type="entry name" value="CBS_dom"/>
</dbReference>